<evidence type="ECO:0000256" key="5">
    <source>
        <dbReference type="ARBA" id="ARBA00022692"/>
    </source>
</evidence>
<feature type="transmembrane region" description="Helical" evidence="14">
    <location>
        <begin position="35"/>
        <end position="57"/>
    </location>
</feature>
<keyword evidence="4" id="KW-1003">Cell membrane</keyword>
<feature type="transmembrane region" description="Helical" evidence="14">
    <location>
        <begin position="330"/>
        <end position="357"/>
    </location>
</feature>
<accession>A0A8J6JID6</accession>
<evidence type="ECO:0000256" key="13">
    <source>
        <dbReference type="RuleBase" id="RU362091"/>
    </source>
</evidence>
<dbReference type="InterPro" id="IPR038377">
    <property type="entry name" value="Na/Glc_symporter_sf"/>
</dbReference>
<feature type="transmembrane region" description="Helical" evidence="14">
    <location>
        <begin position="432"/>
        <end position="451"/>
    </location>
</feature>
<feature type="transmembrane region" description="Helical" evidence="14">
    <location>
        <begin position="154"/>
        <end position="174"/>
    </location>
</feature>
<evidence type="ECO:0000256" key="4">
    <source>
        <dbReference type="ARBA" id="ARBA00022475"/>
    </source>
</evidence>
<evidence type="ECO:0000256" key="3">
    <source>
        <dbReference type="ARBA" id="ARBA00022448"/>
    </source>
</evidence>
<dbReference type="InterPro" id="IPR050277">
    <property type="entry name" value="Sodium:Solute_Symporter"/>
</dbReference>
<feature type="transmembrane region" description="Helical" evidence="14">
    <location>
        <begin position="235"/>
        <end position="258"/>
    </location>
</feature>
<gene>
    <name evidence="15" type="ORF">H8S62_02025</name>
</gene>
<protein>
    <submittedName>
        <fullName evidence="15">Sodium:solute symporter family protein</fullName>
    </submittedName>
</protein>
<feature type="transmembrane region" description="Helical" evidence="14">
    <location>
        <begin position="457"/>
        <end position="476"/>
    </location>
</feature>
<evidence type="ECO:0000256" key="12">
    <source>
        <dbReference type="ARBA" id="ARBA00033708"/>
    </source>
</evidence>
<evidence type="ECO:0000256" key="8">
    <source>
        <dbReference type="ARBA" id="ARBA00023053"/>
    </source>
</evidence>
<feature type="transmembrane region" description="Helical" evidence="14">
    <location>
        <begin position="279"/>
        <end position="299"/>
    </location>
</feature>
<keyword evidence="11" id="KW-0739">Sodium transport</keyword>
<keyword evidence="5 14" id="KW-0812">Transmembrane</keyword>
<keyword evidence="9" id="KW-0406">Ion transport</keyword>
<reference evidence="15" key="1">
    <citation type="submission" date="2020-08" db="EMBL/GenBank/DDBJ databases">
        <title>Genome public.</title>
        <authorList>
            <person name="Liu C."/>
            <person name="Sun Q."/>
        </authorList>
    </citation>
    <scope>NUCLEOTIDE SEQUENCE</scope>
    <source>
        <strain evidence="15">NSJ-52</strain>
    </source>
</reference>
<dbReference type="Pfam" id="PF00474">
    <property type="entry name" value="SSF"/>
    <property type="match status" value="1"/>
</dbReference>
<name>A0A8J6JID6_9FIRM</name>
<feature type="transmembrane region" description="Helical" evidence="14">
    <location>
        <begin position="186"/>
        <end position="215"/>
    </location>
</feature>
<feature type="transmembrane region" description="Helical" evidence="14">
    <location>
        <begin position="378"/>
        <end position="395"/>
    </location>
</feature>
<dbReference type="Gene3D" id="1.20.1730.10">
    <property type="entry name" value="Sodium/glucose cotransporter"/>
    <property type="match status" value="1"/>
</dbReference>
<comment type="caution">
    <text evidence="15">The sequence shown here is derived from an EMBL/GenBank/DDBJ whole genome shotgun (WGS) entry which is preliminary data.</text>
</comment>
<feature type="transmembrane region" description="Helical" evidence="14">
    <location>
        <begin position="6"/>
        <end position="23"/>
    </location>
</feature>
<sequence>MWICIIGYLLIVMGISRFISWNQRRREGHFNVFKATLPWPLLVMTYIASLMSVWVFFAGPGGYYRGGLTYWFSEMTYFPMFVVAMYFSTNKIWVVNARRNYVTPSDCFYDRFRSPMLRIVTGIIFLAASIPYVTSVMVSIAQAASVATGGAMNYTAVVLVIGLAMVVFTTVGGFKSVAWTDTIQGLVFMGCLVFIGIAALMYCCGGSLTACFHMIYENVGDSWFSYPGTYEWTSYGARFGYPFSCMIGYTIMLPHVFVRSAYSGMDLRTQRKVMSITPLLQALVWSFTFLIGAVGIAALPGMDAGVTEMIIPYIVENIINPANSGLAVGLMIMFFVGAAGVGISTADSFLLVGASVISDDFIIHAFRKELTVRQKERIGRIVILCIGAIAVLFALNPPELIYTLIMFSIAIVMPLFPILLYGIYWRRATKKAALICSIVGTVVVLMTYFVWNIGGTWYGAIGLAVNAILMPVISLWDKPDNPAESEEFYAALEEGTERFYDIRHPKSSKEKA</sequence>
<comment type="subcellular location">
    <subcellularLocation>
        <location evidence="1">Cell membrane</location>
        <topology evidence="1">Multi-pass membrane protein</topology>
    </subcellularLocation>
</comment>
<dbReference type="EMBL" id="JACOPQ010000001">
    <property type="protein sequence ID" value="MBC5735789.1"/>
    <property type="molecule type" value="Genomic_DNA"/>
</dbReference>
<dbReference type="CDD" id="cd10322">
    <property type="entry name" value="SLC5sbd"/>
    <property type="match status" value="1"/>
</dbReference>
<dbReference type="PANTHER" id="PTHR48086:SF3">
    <property type="entry name" value="SODIUM_PROLINE SYMPORTER"/>
    <property type="match status" value="1"/>
</dbReference>
<keyword evidence="3" id="KW-0813">Transport</keyword>
<dbReference type="AlphaFoldDB" id="A0A8J6JID6"/>
<evidence type="ECO:0000256" key="1">
    <source>
        <dbReference type="ARBA" id="ARBA00004651"/>
    </source>
</evidence>
<dbReference type="PROSITE" id="PS50283">
    <property type="entry name" value="NA_SOLUT_SYMP_3"/>
    <property type="match status" value="1"/>
</dbReference>
<keyword evidence="8" id="KW-0915">Sodium</keyword>
<evidence type="ECO:0000256" key="9">
    <source>
        <dbReference type="ARBA" id="ARBA00023065"/>
    </source>
</evidence>
<evidence type="ECO:0000256" key="10">
    <source>
        <dbReference type="ARBA" id="ARBA00023136"/>
    </source>
</evidence>
<feature type="transmembrane region" description="Helical" evidence="14">
    <location>
        <begin position="116"/>
        <end position="134"/>
    </location>
</feature>
<dbReference type="Proteomes" id="UP000607645">
    <property type="component" value="Unassembled WGS sequence"/>
</dbReference>
<comment type="similarity">
    <text evidence="2 13">Belongs to the sodium:solute symporter (SSF) (TC 2.A.21) family.</text>
</comment>
<evidence type="ECO:0000256" key="2">
    <source>
        <dbReference type="ARBA" id="ARBA00006434"/>
    </source>
</evidence>
<dbReference type="GO" id="GO:0006814">
    <property type="term" value="P:sodium ion transport"/>
    <property type="evidence" value="ECO:0007669"/>
    <property type="project" value="UniProtKB-KW"/>
</dbReference>
<evidence type="ECO:0000256" key="7">
    <source>
        <dbReference type="ARBA" id="ARBA00022989"/>
    </source>
</evidence>
<keyword evidence="6" id="KW-0769">Symport</keyword>
<feature type="transmembrane region" description="Helical" evidence="14">
    <location>
        <begin position="77"/>
        <end position="95"/>
    </location>
</feature>
<proteinExistence type="inferred from homology"/>
<dbReference type="GO" id="GO:0015293">
    <property type="term" value="F:symporter activity"/>
    <property type="evidence" value="ECO:0007669"/>
    <property type="project" value="UniProtKB-KW"/>
</dbReference>
<keyword evidence="7 14" id="KW-1133">Transmembrane helix</keyword>
<evidence type="ECO:0000256" key="14">
    <source>
        <dbReference type="SAM" id="Phobius"/>
    </source>
</evidence>
<comment type="catalytic activity">
    <reaction evidence="12">
        <text>L-proline(in) + Na(+)(in) = L-proline(out) + Na(+)(out)</text>
        <dbReference type="Rhea" id="RHEA:28967"/>
        <dbReference type="ChEBI" id="CHEBI:29101"/>
        <dbReference type="ChEBI" id="CHEBI:60039"/>
    </reaction>
</comment>
<evidence type="ECO:0000256" key="11">
    <source>
        <dbReference type="ARBA" id="ARBA00023201"/>
    </source>
</evidence>
<keyword evidence="10 14" id="KW-0472">Membrane</keyword>
<keyword evidence="16" id="KW-1185">Reference proteome</keyword>
<evidence type="ECO:0000313" key="16">
    <source>
        <dbReference type="Proteomes" id="UP000607645"/>
    </source>
</evidence>
<organism evidence="15 16">
    <name type="scientific">Lawsonibacter faecis</name>
    <dbReference type="NCBI Taxonomy" id="2763052"/>
    <lineage>
        <taxon>Bacteria</taxon>
        <taxon>Bacillati</taxon>
        <taxon>Bacillota</taxon>
        <taxon>Clostridia</taxon>
        <taxon>Eubacteriales</taxon>
        <taxon>Oscillospiraceae</taxon>
        <taxon>Lawsonibacter</taxon>
    </lineage>
</organism>
<dbReference type="PANTHER" id="PTHR48086">
    <property type="entry name" value="SODIUM/PROLINE SYMPORTER-RELATED"/>
    <property type="match status" value="1"/>
</dbReference>
<dbReference type="InterPro" id="IPR001734">
    <property type="entry name" value="Na/solute_symporter"/>
</dbReference>
<feature type="transmembrane region" description="Helical" evidence="14">
    <location>
        <begin position="401"/>
        <end position="425"/>
    </location>
</feature>
<dbReference type="GO" id="GO:0005886">
    <property type="term" value="C:plasma membrane"/>
    <property type="evidence" value="ECO:0007669"/>
    <property type="project" value="UniProtKB-SubCell"/>
</dbReference>
<evidence type="ECO:0000313" key="15">
    <source>
        <dbReference type="EMBL" id="MBC5735789.1"/>
    </source>
</evidence>
<evidence type="ECO:0000256" key="6">
    <source>
        <dbReference type="ARBA" id="ARBA00022847"/>
    </source>
</evidence>